<accession>X0UR92</accession>
<reference evidence="2" key="1">
    <citation type="journal article" date="2014" name="Front. Microbiol.">
        <title>High frequency of phylogenetically diverse reductive dehalogenase-homologous genes in deep subseafloor sedimentary metagenomes.</title>
        <authorList>
            <person name="Kawai M."/>
            <person name="Futagami T."/>
            <person name="Toyoda A."/>
            <person name="Takaki Y."/>
            <person name="Nishi S."/>
            <person name="Hori S."/>
            <person name="Arai W."/>
            <person name="Tsubouchi T."/>
            <person name="Morono Y."/>
            <person name="Uchiyama I."/>
            <person name="Ito T."/>
            <person name="Fujiyama A."/>
            <person name="Inagaki F."/>
            <person name="Takami H."/>
        </authorList>
    </citation>
    <scope>NUCLEOTIDE SEQUENCE</scope>
    <source>
        <strain evidence="2">Expedition CK06-06</strain>
    </source>
</reference>
<sequence>MKKQDFLRMRETAMAKHEGRMEIINKQIDKLKEQMKDTDKNLRRML</sequence>
<organism evidence="2">
    <name type="scientific">marine sediment metagenome</name>
    <dbReference type="NCBI Taxonomy" id="412755"/>
    <lineage>
        <taxon>unclassified sequences</taxon>
        <taxon>metagenomes</taxon>
        <taxon>ecological metagenomes</taxon>
    </lineage>
</organism>
<name>X0UR92_9ZZZZ</name>
<keyword evidence="1" id="KW-0175">Coiled coil</keyword>
<dbReference type="AlphaFoldDB" id="X0UR92"/>
<dbReference type="EMBL" id="BARS01020529">
    <property type="protein sequence ID" value="GAG08359.1"/>
    <property type="molecule type" value="Genomic_DNA"/>
</dbReference>
<evidence type="ECO:0000256" key="1">
    <source>
        <dbReference type="SAM" id="Coils"/>
    </source>
</evidence>
<feature type="coiled-coil region" evidence="1">
    <location>
        <begin position="14"/>
        <end position="41"/>
    </location>
</feature>
<comment type="caution">
    <text evidence="2">The sequence shown here is derived from an EMBL/GenBank/DDBJ whole genome shotgun (WGS) entry which is preliminary data.</text>
</comment>
<gene>
    <name evidence="2" type="ORF">S01H1_33091</name>
</gene>
<protein>
    <submittedName>
        <fullName evidence="2">Uncharacterized protein</fullName>
    </submittedName>
</protein>
<proteinExistence type="predicted"/>
<evidence type="ECO:0000313" key="2">
    <source>
        <dbReference type="EMBL" id="GAG08359.1"/>
    </source>
</evidence>